<keyword evidence="1" id="KW-0812">Transmembrane</keyword>
<keyword evidence="3" id="KW-1185">Reference proteome</keyword>
<protein>
    <submittedName>
        <fullName evidence="2">Uncharacterized protein</fullName>
    </submittedName>
</protein>
<name>A0A316GIA0_9RHOB</name>
<evidence type="ECO:0000313" key="3">
    <source>
        <dbReference type="Proteomes" id="UP000245708"/>
    </source>
</evidence>
<dbReference type="AlphaFoldDB" id="A0A316GIA0"/>
<reference evidence="2 3" key="1">
    <citation type="submission" date="2018-05" db="EMBL/GenBank/DDBJ databases">
        <title>Genomic Encyclopedia of Type Strains, Phase IV (KMG-IV): sequencing the most valuable type-strain genomes for metagenomic binning, comparative biology and taxonomic classification.</title>
        <authorList>
            <person name="Goeker M."/>
        </authorList>
    </citation>
    <scope>NUCLEOTIDE SEQUENCE [LARGE SCALE GENOMIC DNA]</scope>
    <source>
        <strain evidence="2 3">DSM 16097</strain>
    </source>
</reference>
<comment type="caution">
    <text evidence="2">The sequence shown here is derived from an EMBL/GenBank/DDBJ whole genome shotgun (WGS) entry which is preliminary data.</text>
</comment>
<organism evidence="2 3">
    <name type="scientific">Roseicyclus mahoneyensis</name>
    <dbReference type="NCBI Taxonomy" id="164332"/>
    <lineage>
        <taxon>Bacteria</taxon>
        <taxon>Pseudomonadati</taxon>
        <taxon>Pseudomonadota</taxon>
        <taxon>Alphaproteobacteria</taxon>
        <taxon>Rhodobacterales</taxon>
        <taxon>Roseobacteraceae</taxon>
        <taxon>Roseicyclus</taxon>
    </lineage>
</organism>
<gene>
    <name evidence="2" type="ORF">C7455_104339</name>
</gene>
<accession>A0A316GIA0</accession>
<feature type="transmembrane region" description="Helical" evidence="1">
    <location>
        <begin position="61"/>
        <end position="85"/>
    </location>
</feature>
<keyword evidence="1" id="KW-0472">Membrane</keyword>
<feature type="transmembrane region" description="Helical" evidence="1">
    <location>
        <begin position="92"/>
        <end position="115"/>
    </location>
</feature>
<proteinExistence type="predicted"/>
<feature type="transmembrane region" description="Helical" evidence="1">
    <location>
        <begin position="121"/>
        <end position="143"/>
    </location>
</feature>
<evidence type="ECO:0000256" key="1">
    <source>
        <dbReference type="SAM" id="Phobius"/>
    </source>
</evidence>
<feature type="transmembrane region" description="Helical" evidence="1">
    <location>
        <begin position="21"/>
        <end position="49"/>
    </location>
</feature>
<dbReference type="RefSeq" id="WP_109668088.1">
    <property type="nucleotide sequence ID" value="NZ_QGGW01000004.1"/>
</dbReference>
<sequence>MAFFTPLFRSRRDGDRLLGGGQIVLIGLITWLAPALVGGSMILLITVLGMTTSPEPVAGVIGAYGGMLVLAPFVGIFVVPAALVVGMWALRLGVAGWASALIAGTGVPLAVAGLIDWSDQTAAAVMAVIALTPVIVLHVLVLWSATRWLCPDALIPPAEGA</sequence>
<dbReference type="OrthoDB" id="9977832at2"/>
<evidence type="ECO:0000313" key="2">
    <source>
        <dbReference type="EMBL" id="PWK60701.1"/>
    </source>
</evidence>
<dbReference type="EMBL" id="QGGW01000004">
    <property type="protein sequence ID" value="PWK60701.1"/>
    <property type="molecule type" value="Genomic_DNA"/>
</dbReference>
<dbReference type="Proteomes" id="UP000245708">
    <property type="component" value="Unassembled WGS sequence"/>
</dbReference>
<keyword evidence="1" id="KW-1133">Transmembrane helix</keyword>